<keyword evidence="1" id="KW-0732">Signal</keyword>
<dbReference type="InterPro" id="IPR013320">
    <property type="entry name" value="ConA-like_dom_sf"/>
</dbReference>
<feature type="signal peptide" evidence="1">
    <location>
        <begin position="1"/>
        <end position="22"/>
    </location>
</feature>
<protein>
    <recommendedName>
        <fullName evidence="4">Legume-like lectin family protein</fullName>
    </recommendedName>
</protein>
<organism evidence="2 3">
    <name type="scientific">Kaistella gelatinilytica</name>
    <dbReference type="NCBI Taxonomy" id="2787636"/>
    <lineage>
        <taxon>Bacteria</taxon>
        <taxon>Pseudomonadati</taxon>
        <taxon>Bacteroidota</taxon>
        <taxon>Flavobacteriia</taxon>
        <taxon>Flavobacteriales</taxon>
        <taxon>Weeksellaceae</taxon>
        <taxon>Chryseobacterium group</taxon>
        <taxon>Kaistella</taxon>
    </lineage>
</organism>
<dbReference type="RefSeq" id="WP_196079404.1">
    <property type="nucleotide sequence ID" value="NZ_JADPVI010000001.1"/>
</dbReference>
<evidence type="ECO:0000256" key="1">
    <source>
        <dbReference type="SAM" id="SignalP"/>
    </source>
</evidence>
<dbReference type="Gene3D" id="2.60.120.200">
    <property type="match status" value="1"/>
</dbReference>
<reference evidence="2 3" key="1">
    <citation type="submission" date="2020-11" db="EMBL/GenBank/DDBJ databases">
        <title>Kaistella gelatinilytica sp. nov., a flavobacterium isolated from Antarctic Soil.</title>
        <authorList>
            <person name="Li J."/>
        </authorList>
    </citation>
    <scope>NUCLEOTIDE SEQUENCE [LARGE SCALE GENOMIC DNA]</scope>
    <source>
        <strain evidence="2 3">G5-32</strain>
    </source>
</reference>
<dbReference type="EMBL" id="JADPVI010000001">
    <property type="protein sequence ID" value="MBF8456916.1"/>
    <property type="molecule type" value="Genomic_DNA"/>
</dbReference>
<evidence type="ECO:0008006" key="4">
    <source>
        <dbReference type="Google" id="ProtNLM"/>
    </source>
</evidence>
<feature type="chain" id="PRO_5045996936" description="Legume-like lectin family protein" evidence="1">
    <location>
        <begin position="23"/>
        <end position="466"/>
    </location>
</feature>
<sequence length="466" mass="49634">MTRKILIAFCAILLFSSNLVMAQFTITNTLKTNDATGLKIGDVAFLTAANGVDPNGSGWLRLTSATANQKGYLYVKQTFPTALGVIADFEYTTWRFTNDGYSGADGFAVFLFDGAVTEANFSLGGYGGSLGYATYSNPAGKTGLSGGYIGLGFDEYGNFATATEGRNGGPSGAPTTVVPNAIVLRGPTSPTYTASNIYLTHKALGDQTGGAAAIRTRDEIDYNTLTATRPTETQFYRRVQIYLTKVGADYLITVKWKKQGDLVFNTVLSYTMNGTAYPLPADLRIGFAASTGGGYNFHEIRNILLTTPGNIRVDSRSDTALLCNDTGTNPVTFKIEVTNDTAATLNNIDFTNQIQDAAGNLLDISKFKISSLSTSGFTSSNLPTSTFPTNSISGKVGLAPNTAGIVTITGNYFKRSLPTNQNFKSVSTVNSTEITDTDLTNNSATTVVNVRKCSILTNPSMPSYNK</sequence>
<gene>
    <name evidence="2" type="ORF">IV494_06935</name>
</gene>
<evidence type="ECO:0000313" key="3">
    <source>
        <dbReference type="Proteomes" id="UP000660070"/>
    </source>
</evidence>
<name>A0ABS0FB79_9FLAO</name>
<comment type="caution">
    <text evidence="2">The sequence shown here is derived from an EMBL/GenBank/DDBJ whole genome shotgun (WGS) entry which is preliminary data.</text>
</comment>
<dbReference type="Proteomes" id="UP000660070">
    <property type="component" value="Unassembled WGS sequence"/>
</dbReference>
<keyword evidence="3" id="KW-1185">Reference proteome</keyword>
<dbReference type="SUPFAM" id="SSF49899">
    <property type="entry name" value="Concanavalin A-like lectins/glucanases"/>
    <property type="match status" value="1"/>
</dbReference>
<accession>A0ABS0FB79</accession>
<proteinExistence type="predicted"/>
<evidence type="ECO:0000313" key="2">
    <source>
        <dbReference type="EMBL" id="MBF8456916.1"/>
    </source>
</evidence>